<dbReference type="FunFam" id="1.20.1250.20:FF:000082">
    <property type="entry name" value="MFS multidrug transporter, putative"/>
    <property type="match status" value="1"/>
</dbReference>
<dbReference type="InterPro" id="IPR020846">
    <property type="entry name" value="MFS_dom"/>
</dbReference>
<evidence type="ECO:0000256" key="1">
    <source>
        <dbReference type="ARBA" id="ARBA00004141"/>
    </source>
</evidence>
<proteinExistence type="predicted"/>
<evidence type="ECO:0000259" key="7">
    <source>
        <dbReference type="PROSITE" id="PS50850"/>
    </source>
</evidence>
<feature type="transmembrane region" description="Helical" evidence="6">
    <location>
        <begin position="199"/>
        <end position="220"/>
    </location>
</feature>
<feature type="transmembrane region" description="Helical" evidence="6">
    <location>
        <begin position="310"/>
        <end position="334"/>
    </location>
</feature>
<dbReference type="PROSITE" id="PS50850">
    <property type="entry name" value="MFS"/>
    <property type="match status" value="1"/>
</dbReference>
<dbReference type="PANTHER" id="PTHR23502:SF7">
    <property type="entry name" value="DRUG_PROTON ANTIPORTER YHK8-RELATED"/>
    <property type="match status" value="1"/>
</dbReference>
<feature type="transmembrane region" description="Helical" evidence="6">
    <location>
        <begin position="144"/>
        <end position="163"/>
    </location>
</feature>
<feature type="transmembrane region" description="Helical" evidence="6">
    <location>
        <begin position="346"/>
        <end position="366"/>
    </location>
</feature>
<dbReference type="OrthoDB" id="3561359at2759"/>
<feature type="transmembrane region" description="Helical" evidence="6">
    <location>
        <begin position="387"/>
        <end position="406"/>
    </location>
</feature>
<dbReference type="Pfam" id="PF07690">
    <property type="entry name" value="MFS_1"/>
    <property type="match status" value="1"/>
</dbReference>
<evidence type="ECO:0000256" key="4">
    <source>
        <dbReference type="ARBA" id="ARBA00023136"/>
    </source>
</evidence>
<feature type="transmembrane region" description="Helical" evidence="6">
    <location>
        <begin position="76"/>
        <end position="98"/>
    </location>
</feature>
<feature type="transmembrane region" description="Helical" evidence="6">
    <location>
        <begin position="479"/>
        <end position="500"/>
    </location>
</feature>
<keyword evidence="3 6" id="KW-1133">Transmembrane helix</keyword>
<feature type="compositionally biased region" description="Polar residues" evidence="5">
    <location>
        <begin position="21"/>
        <end position="40"/>
    </location>
</feature>
<feature type="transmembrane region" description="Helical" evidence="6">
    <location>
        <begin position="113"/>
        <end position="132"/>
    </location>
</feature>
<feature type="transmembrane region" description="Helical" evidence="6">
    <location>
        <begin position="455"/>
        <end position="473"/>
    </location>
</feature>
<dbReference type="GO" id="GO:0022857">
    <property type="term" value="F:transmembrane transporter activity"/>
    <property type="evidence" value="ECO:0007669"/>
    <property type="project" value="InterPro"/>
</dbReference>
<dbReference type="InterPro" id="IPR011701">
    <property type="entry name" value="MFS"/>
</dbReference>
<accession>A0A166FUZ5</accession>
<dbReference type="CDD" id="cd17323">
    <property type="entry name" value="MFS_Tpo1_MDR_like"/>
    <property type="match status" value="1"/>
</dbReference>
<keyword evidence="2 6" id="KW-0812">Transmembrane</keyword>
<reference evidence="8 9" key="1">
    <citation type="journal article" date="2016" name="Mol. Biol. Evol.">
        <title>Comparative Genomics of Early-Diverging Mushroom-Forming Fungi Provides Insights into the Origins of Lignocellulose Decay Capabilities.</title>
        <authorList>
            <person name="Nagy L.G."/>
            <person name="Riley R."/>
            <person name="Tritt A."/>
            <person name="Adam C."/>
            <person name="Daum C."/>
            <person name="Floudas D."/>
            <person name="Sun H."/>
            <person name="Yadav J.S."/>
            <person name="Pangilinan J."/>
            <person name="Larsson K.H."/>
            <person name="Matsuura K."/>
            <person name="Barry K."/>
            <person name="Labutti K."/>
            <person name="Kuo R."/>
            <person name="Ohm R.A."/>
            <person name="Bhattacharya S.S."/>
            <person name="Shirouzu T."/>
            <person name="Yoshinaga Y."/>
            <person name="Martin F.M."/>
            <person name="Grigoriev I.V."/>
            <person name="Hibbett D.S."/>
        </authorList>
    </citation>
    <scope>NUCLEOTIDE SEQUENCE [LARGE SCALE GENOMIC DNA]</scope>
    <source>
        <strain evidence="8 9">HHB10207 ss-3</strain>
    </source>
</reference>
<dbReference type="GO" id="GO:0005886">
    <property type="term" value="C:plasma membrane"/>
    <property type="evidence" value="ECO:0007669"/>
    <property type="project" value="TreeGrafter"/>
</dbReference>
<dbReference type="Gene3D" id="1.20.1250.20">
    <property type="entry name" value="MFS general substrate transporter like domains"/>
    <property type="match status" value="1"/>
</dbReference>
<evidence type="ECO:0000256" key="3">
    <source>
        <dbReference type="ARBA" id="ARBA00022989"/>
    </source>
</evidence>
<evidence type="ECO:0000256" key="5">
    <source>
        <dbReference type="SAM" id="MobiDB-lite"/>
    </source>
</evidence>
<keyword evidence="4 6" id="KW-0472">Membrane</keyword>
<organism evidence="8 9">
    <name type="scientific">Sistotremastrum suecicum HHB10207 ss-3</name>
    <dbReference type="NCBI Taxonomy" id="1314776"/>
    <lineage>
        <taxon>Eukaryota</taxon>
        <taxon>Fungi</taxon>
        <taxon>Dikarya</taxon>
        <taxon>Basidiomycota</taxon>
        <taxon>Agaricomycotina</taxon>
        <taxon>Agaricomycetes</taxon>
        <taxon>Sistotremastrales</taxon>
        <taxon>Sistotremastraceae</taxon>
        <taxon>Sistotremastrum</taxon>
    </lineage>
</organism>
<feature type="domain" description="Major facilitator superfamily (MFS) profile" evidence="7">
    <location>
        <begin position="78"/>
        <end position="515"/>
    </location>
</feature>
<comment type="subcellular location">
    <subcellularLocation>
        <location evidence="1">Membrane</location>
        <topology evidence="1">Multi-pass membrane protein</topology>
    </subcellularLocation>
</comment>
<evidence type="ECO:0000313" key="8">
    <source>
        <dbReference type="EMBL" id="KZT41023.1"/>
    </source>
</evidence>
<feature type="region of interest" description="Disordered" evidence="5">
    <location>
        <begin position="1"/>
        <end position="40"/>
    </location>
</feature>
<dbReference type="STRING" id="1314776.A0A166FUZ5"/>
<evidence type="ECO:0000256" key="2">
    <source>
        <dbReference type="ARBA" id="ARBA00022692"/>
    </source>
</evidence>
<protein>
    <submittedName>
        <fullName evidence="8">MFS general substrate transporter</fullName>
    </submittedName>
</protein>
<name>A0A166FUZ5_9AGAM</name>
<sequence>MSRDARNLTTMPNDGDLEKSPASQPMTPAISQAPSHTSTLIGTNAGALVGDEKGKDKEVFLDQSEDPKRLPKARKWLSLFIICTAAICVTCDSSAAGFTEKGLQESFGISHEVAILSISLFIAGLGIGPLLLGPMSEYFGRSRVYIASYFFLFVLTFGVAFAPNAPVHFVFRFISGFSGSAFLSVAGGSVTDLFADHEVAIPMAMYSLSPFLGPIIGPLFSGFINQNTTWRWTYYALLIWQAVEFICLATMVPETYEPVLRQRKAAKIRKETGDQDYYAPLDNRGRSVLQAVIISCYKPFEILAFEPMALLLDIWSALLLGILYLTFQAFPIIFEQVHGFNEQSTGLTFLGMGIGMVGTIATQPFFRKIQRKRAEKYDGKPPPETRLIVGFVGAILVPISLFWLAFTTYKKVHWIVPIIASIPFGSGIVFVYTAVFTYLVVAYRMYAASAMAGNSFLRSSFAAVFPLFATPMFDRLGTVGAVALLAGLSTIMAPLPFLFFKYGARLRQHSRFASS</sequence>
<evidence type="ECO:0000313" key="9">
    <source>
        <dbReference type="Proteomes" id="UP000076798"/>
    </source>
</evidence>
<dbReference type="InterPro" id="IPR036259">
    <property type="entry name" value="MFS_trans_sf"/>
</dbReference>
<keyword evidence="9" id="KW-1185">Reference proteome</keyword>
<evidence type="ECO:0000256" key="6">
    <source>
        <dbReference type="SAM" id="Phobius"/>
    </source>
</evidence>
<dbReference type="AlphaFoldDB" id="A0A166FUZ5"/>
<dbReference type="Proteomes" id="UP000076798">
    <property type="component" value="Unassembled WGS sequence"/>
</dbReference>
<gene>
    <name evidence="8" type="ORF">SISSUDRAFT_1043318</name>
</gene>
<dbReference type="SUPFAM" id="SSF103473">
    <property type="entry name" value="MFS general substrate transporter"/>
    <property type="match status" value="1"/>
</dbReference>
<dbReference type="EMBL" id="KV428025">
    <property type="protein sequence ID" value="KZT41023.1"/>
    <property type="molecule type" value="Genomic_DNA"/>
</dbReference>
<dbReference type="PANTHER" id="PTHR23502">
    <property type="entry name" value="MAJOR FACILITATOR SUPERFAMILY"/>
    <property type="match status" value="1"/>
</dbReference>
<feature type="transmembrane region" description="Helical" evidence="6">
    <location>
        <begin position="418"/>
        <end position="443"/>
    </location>
</feature>